<evidence type="ECO:0000256" key="3">
    <source>
        <dbReference type="ARBA" id="ARBA00023163"/>
    </source>
</evidence>
<dbReference type="PANTHER" id="PTHR33204">
    <property type="entry name" value="TRANSCRIPTIONAL REGULATOR, MARR FAMILY"/>
    <property type="match status" value="1"/>
</dbReference>
<proteinExistence type="predicted"/>
<keyword evidence="2" id="KW-0238">DNA-binding</keyword>
<dbReference type="Gene3D" id="1.10.10.10">
    <property type="entry name" value="Winged helix-like DNA-binding domain superfamily/Winged helix DNA-binding domain"/>
    <property type="match status" value="1"/>
</dbReference>
<name>A0ABX8CH42_9NOCA</name>
<keyword evidence="3" id="KW-0804">Transcription</keyword>
<accession>A0ABX8CH42</accession>
<gene>
    <name evidence="6" type="ORF">KHQ06_22980</name>
</gene>
<dbReference type="Proteomes" id="UP000683310">
    <property type="component" value="Chromosome"/>
</dbReference>
<evidence type="ECO:0000313" key="7">
    <source>
        <dbReference type="Proteomes" id="UP000683310"/>
    </source>
</evidence>
<organism evidence="6 7">
    <name type="scientific">Nocardia tengchongensis</name>
    <dbReference type="NCBI Taxonomy" id="2055889"/>
    <lineage>
        <taxon>Bacteria</taxon>
        <taxon>Bacillati</taxon>
        <taxon>Actinomycetota</taxon>
        <taxon>Actinomycetes</taxon>
        <taxon>Mycobacteriales</taxon>
        <taxon>Nocardiaceae</taxon>
        <taxon>Nocardia</taxon>
    </lineage>
</organism>
<feature type="region of interest" description="Disordered" evidence="4">
    <location>
        <begin position="142"/>
        <end position="164"/>
    </location>
</feature>
<dbReference type="InterPro" id="IPR036390">
    <property type="entry name" value="WH_DNA-bd_sf"/>
</dbReference>
<evidence type="ECO:0000259" key="5">
    <source>
        <dbReference type="PROSITE" id="PS51118"/>
    </source>
</evidence>
<evidence type="ECO:0000256" key="1">
    <source>
        <dbReference type="ARBA" id="ARBA00023015"/>
    </source>
</evidence>
<keyword evidence="7" id="KW-1185">Reference proteome</keyword>
<dbReference type="InterPro" id="IPR036388">
    <property type="entry name" value="WH-like_DNA-bd_sf"/>
</dbReference>
<evidence type="ECO:0000313" key="6">
    <source>
        <dbReference type="EMBL" id="QVI19281.1"/>
    </source>
</evidence>
<dbReference type="RefSeq" id="WP_213555314.1">
    <property type="nucleotide sequence ID" value="NZ_JBHZDI010000112.1"/>
</dbReference>
<evidence type="ECO:0000256" key="4">
    <source>
        <dbReference type="SAM" id="MobiDB-lite"/>
    </source>
</evidence>
<dbReference type="PANTHER" id="PTHR33204:SF18">
    <property type="entry name" value="TRANSCRIPTIONAL REGULATORY PROTEIN"/>
    <property type="match status" value="1"/>
</dbReference>
<evidence type="ECO:0000256" key="2">
    <source>
        <dbReference type="ARBA" id="ARBA00023125"/>
    </source>
</evidence>
<keyword evidence="1" id="KW-0805">Transcription regulation</keyword>
<dbReference type="PROSITE" id="PS51118">
    <property type="entry name" value="HTH_HXLR"/>
    <property type="match status" value="1"/>
</dbReference>
<sequence>MRRTSFEDMNCSIAQCLEVVGEWWTPLIIRDALFGITRFDDFRSRLGIARNVLTQRLEHLVEQGVLAKTPYQDNPVRYDYRLTDKGRALWTVVLAMRQWGDEWAAPDGPPIQTVHKGCGHVITVQPVCSECGDHLTVKDLRPQLGPGAHDPALLPEMDRSPSRG</sequence>
<reference evidence="6 7" key="1">
    <citation type="submission" date="2021-04" db="EMBL/GenBank/DDBJ databases">
        <title>Nocardia tengchongensis.</title>
        <authorList>
            <person name="Zhuang k."/>
            <person name="Ran Y."/>
            <person name="Li W."/>
        </authorList>
    </citation>
    <scope>NUCLEOTIDE SEQUENCE [LARGE SCALE GENOMIC DNA]</scope>
    <source>
        <strain evidence="6 7">CFH S0057</strain>
    </source>
</reference>
<dbReference type="SUPFAM" id="SSF46785">
    <property type="entry name" value="Winged helix' DNA-binding domain"/>
    <property type="match status" value="1"/>
</dbReference>
<dbReference type="Pfam" id="PF01638">
    <property type="entry name" value="HxlR"/>
    <property type="match status" value="1"/>
</dbReference>
<dbReference type="EMBL" id="CP074371">
    <property type="protein sequence ID" value="QVI19281.1"/>
    <property type="molecule type" value="Genomic_DNA"/>
</dbReference>
<dbReference type="InterPro" id="IPR002577">
    <property type="entry name" value="HTH_HxlR"/>
</dbReference>
<feature type="domain" description="HTH hxlR-type" evidence="5">
    <location>
        <begin position="11"/>
        <end position="108"/>
    </location>
</feature>
<protein>
    <submittedName>
        <fullName evidence="6">Helix-turn-helix transcriptional regulator</fullName>
    </submittedName>
</protein>